<comment type="caution">
    <text evidence="2">The sequence shown here is derived from an EMBL/GenBank/DDBJ whole genome shotgun (WGS) entry which is preliminary data.</text>
</comment>
<evidence type="ECO:0000313" key="2">
    <source>
        <dbReference type="EMBL" id="MBE9665602.1"/>
    </source>
</evidence>
<dbReference type="Gene3D" id="1.10.1660.10">
    <property type="match status" value="1"/>
</dbReference>
<gene>
    <name evidence="2" type="ORF">IRJ18_04455</name>
</gene>
<evidence type="ECO:0000313" key="3">
    <source>
        <dbReference type="Proteomes" id="UP000632774"/>
    </source>
</evidence>
<reference evidence="2 3" key="1">
    <citation type="submission" date="2020-10" db="EMBL/GenBank/DDBJ databases">
        <title>Mucilaginibacter mali sp. nov., isolated from rhizosphere soil of apple orchard.</title>
        <authorList>
            <person name="Lee J.-S."/>
            <person name="Kim H.S."/>
            <person name="Kim J.-S."/>
        </authorList>
    </citation>
    <scope>NUCLEOTIDE SEQUENCE [LARGE SCALE GENOMIC DNA]</scope>
    <source>
        <strain evidence="2 3">KCTC 23157</strain>
    </source>
</reference>
<name>A0ABR9XEI3_9SPHI</name>
<dbReference type="EMBL" id="JADFFM010000001">
    <property type="protein sequence ID" value="MBE9665602.1"/>
    <property type="molecule type" value="Genomic_DNA"/>
</dbReference>
<dbReference type="Pfam" id="PF13591">
    <property type="entry name" value="MerR_2"/>
    <property type="match status" value="1"/>
</dbReference>
<proteinExistence type="predicted"/>
<evidence type="ECO:0000256" key="1">
    <source>
        <dbReference type="SAM" id="Coils"/>
    </source>
</evidence>
<protein>
    <submittedName>
        <fullName evidence="2">MerR family transcriptional regulator</fullName>
    </submittedName>
</protein>
<accession>A0ABR9XEI3</accession>
<organism evidence="2 3">
    <name type="scientific">Mucilaginibacter boryungensis</name>
    <dbReference type="NCBI Taxonomy" id="768480"/>
    <lineage>
        <taxon>Bacteria</taxon>
        <taxon>Pseudomonadati</taxon>
        <taxon>Bacteroidota</taxon>
        <taxon>Sphingobacteriia</taxon>
        <taxon>Sphingobacteriales</taxon>
        <taxon>Sphingobacteriaceae</taxon>
        <taxon>Mucilaginibacter</taxon>
    </lineage>
</organism>
<feature type="coiled-coil region" evidence="1">
    <location>
        <begin position="71"/>
        <end position="98"/>
    </location>
</feature>
<keyword evidence="3" id="KW-1185">Reference proteome</keyword>
<keyword evidence="1" id="KW-0175">Coiled coil</keyword>
<sequence>MATKNMIPADEVLTHHQVEQTFIHELKDEGLIHINIVNKKTFIPAEDLPMLEKMINLHRDLDINVAGLASITHLLQRVDELHNELWRLRNRLRMYEEE</sequence>
<dbReference type="Proteomes" id="UP000632774">
    <property type="component" value="Unassembled WGS sequence"/>
</dbReference>
<dbReference type="RefSeq" id="WP_194104999.1">
    <property type="nucleotide sequence ID" value="NZ_JADFFM010000001.1"/>
</dbReference>